<evidence type="ECO:0000256" key="1">
    <source>
        <dbReference type="ARBA" id="ARBA00004651"/>
    </source>
</evidence>
<keyword evidence="3" id="KW-0813">Transport</keyword>
<name>A0ABS9DYG8_9PROT</name>
<evidence type="ECO:0000256" key="9">
    <source>
        <dbReference type="ARBA" id="ARBA00025439"/>
    </source>
</evidence>
<sequence length="323" mass="32708">MKAAMKYLPRLAPESWRVVYAIVAAIVLFLIGEAVHPGFLGLANVETILVIASFVGLVAAGQCFVILIGGIDLSVPWVLNAGAIVLATTSMGLDARAPLAVAATLGLGIAVGAVNGAGVAWFGIPAVVMTLAMNGIIEGLVLGFTGGFTCAACSAYAPPVVQSLAHGALLGVPDALWLWVVVIVLVSAVLSITRFGRATYALGNNPRAAVLAGVDARGLTIMLYAASGFFAALAGIMLVGFGGQASLGMGDPYLFTSIAAVVIGGVNILGGRGHYLGVAAGAVSLTVLVSVLLALNMPDYVRSIAYGVVILALLLAYGRETET</sequence>
<dbReference type="PANTHER" id="PTHR32196">
    <property type="entry name" value="ABC TRANSPORTER PERMEASE PROTEIN YPHD-RELATED-RELATED"/>
    <property type="match status" value="1"/>
</dbReference>
<evidence type="ECO:0000256" key="7">
    <source>
        <dbReference type="ARBA" id="ARBA00022989"/>
    </source>
</evidence>
<feature type="transmembrane region" description="Helical" evidence="11">
    <location>
        <begin position="99"/>
        <end position="124"/>
    </location>
</feature>
<evidence type="ECO:0000256" key="11">
    <source>
        <dbReference type="SAM" id="Phobius"/>
    </source>
</evidence>
<dbReference type="PANTHER" id="PTHR32196:SF29">
    <property type="entry name" value="AUTOINDUCER 2 IMPORT SYSTEM PERMEASE PROTEIN LSRC"/>
    <property type="match status" value="1"/>
</dbReference>
<gene>
    <name evidence="12" type="ORF">L2A60_13655</name>
</gene>
<dbReference type="EMBL" id="JAKGBZ010000029">
    <property type="protein sequence ID" value="MCF3947724.1"/>
    <property type="molecule type" value="Genomic_DNA"/>
</dbReference>
<reference evidence="12 13" key="1">
    <citation type="submission" date="2022-01" db="EMBL/GenBank/DDBJ databases">
        <authorList>
            <person name="Won M."/>
            <person name="Kim S.-J."/>
            <person name="Kwon S.-W."/>
        </authorList>
    </citation>
    <scope>NUCLEOTIDE SEQUENCE [LARGE SCALE GENOMIC DNA]</scope>
    <source>
        <strain evidence="12 13">KCTC 23505</strain>
    </source>
</reference>
<evidence type="ECO:0000256" key="8">
    <source>
        <dbReference type="ARBA" id="ARBA00023136"/>
    </source>
</evidence>
<dbReference type="CDD" id="cd06579">
    <property type="entry name" value="TM_PBP1_transp_AraH_like"/>
    <property type="match status" value="1"/>
</dbReference>
<dbReference type="Proteomes" id="UP001521209">
    <property type="component" value="Unassembled WGS sequence"/>
</dbReference>
<dbReference type="InterPro" id="IPR001851">
    <property type="entry name" value="ABC_transp_permease"/>
</dbReference>
<evidence type="ECO:0000313" key="13">
    <source>
        <dbReference type="Proteomes" id="UP001521209"/>
    </source>
</evidence>
<evidence type="ECO:0000313" key="12">
    <source>
        <dbReference type="EMBL" id="MCF3947724.1"/>
    </source>
</evidence>
<protein>
    <recommendedName>
        <fullName evidence="10">Autoinducer 2 import system permease protein LsrC</fullName>
    </recommendedName>
</protein>
<feature type="transmembrane region" description="Helical" evidence="11">
    <location>
        <begin position="253"/>
        <end position="270"/>
    </location>
</feature>
<accession>A0ABS9DYG8</accession>
<proteinExistence type="predicted"/>
<keyword evidence="13" id="KW-1185">Reference proteome</keyword>
<evidence type="ECO:0000256" key="2">
    <source>
        <dbReference type="ARBA" id="ARBA00011262"/>
    </source>
</evidence>
<evidence type="ECO:0000256" key="6">
    <source>
        <dbReference type="ARBA" id="ARBA00022692"/>
    </source>
</evidence>
<keyword evidence="4" id="KW-1003">Cell membrane</keyword>
<evidence type="ECO:0000256" key="10">
    <source>
        <dbReference type="ARBA" id="ARBA00039382"/>
    </source>
</evidence>
<feature type="transmembrane region" description="Helical" evidence="11">
    <location>
        <begin position="300"/>
        <end position="318"/>
    </location>
</feature>
<feature type="transmembrane region" description="Helical" evidence="11">
    <location>
        <begin position="48"/>
        <end position="68"/>
    </location>
</feature>
<organism evidence="12 13">
    <name type="scientific">Acidiphilium iwatense</name>
    <dbReference type="NCBI Taxonomy" id="768198"/>
    <lineage>
        <taxon>Bacteria</taxon>
        <taxon>Pseudomonadati</taxon>
        <taxon>Pseudomonadota</taxon>
        <taxon>Alphaproteobacteria</taxon>
        <taxon>Acetobacterales</taxon>
        <taxon>Acidocellaceae</taxon>
        <taxon>Acidiphilium</taxon>
    </lineage>
</organism>
<feature type="transmembrane region" description="Helical" evidence="11">
    <location>
        <begin position="177"/>
        <end position="200"/>
    </location>
</feature>
<evidence type="ECO:0000256" key="4">
    <source>
        <dbReference type="ARBA" id="ARBA00022475"/>
    </source>
</evidence>
<comment type="subunit">
    <text evidence="2">The complex is composed of two ATP-binding proteins (LsrA), two transmembrane proteins (LsrC and LsrD) and a solute-binding protein (LsrB).</text>
</comment>
<keyword evidence="8 11" id="KW-0472">Membrane</keyword>
<comment type="subcellular location">
    <subcellularLocation>
        <location evidence="1">Cell membrane</location>
        <topology evidence="1">Multi-pass membrane protein</topology>
    </subcellularLocation>
</comment>
<dbReference type="Pfam" id="PF02653">
    <property type="entry name" value="BPD_transp_2"/>
    <property type="match status" value="1"/>
</dbReference>
<keyword evidence="7 11" id="KW-1133">Transmembrane helix</keyword>
<feature type="transmembrane region" description="Helical" evidence="11">
    <location>
        <begin position="221"/>
        <end position="241"/>
    </location>
</feature>
<keyword evidence="5" id="KW-0997">Cell inner membrane</keyword>
<feature type="transmembrane region" description="Helical" evidence="11">
    <location>
        <begin position="20"/>
        <end position="42"/>
    </location>
</feature>
<keyword evidence="6 11" id="KW-0812">Transmembrane</keyword>
<comment type="function">
    <text evidence="9">Part of the ABC transporter complex LsrABCD involved in autoinducer 2 (AI-2) import. Probably responsible for the translocation of the substrate across the membrane.</text>
</comment>
<feature type="transmembrane region" description="Helical" evidence="11">
    <location>
        <begin position="136"/>
        <end position="157"/>
    </location>
</feature>
<evidence type="ECO:0000256" key="5">
    <source>
        <dbReference type="ARBA" id="ARBA00022519"/>
    </source>
</evidence>
<comment type="caution">
    <text evidence="12">The sequence shown here is derived from an EMBL/GenBank/DDBJ whole genome shotgun (WGS) entry which is preliminary data.</text>
</comment>
<dbReference type="RefSeq" id="WP_235704992.1">
    <property type="nucleotide sequence ID" value="NZ_JAKGBZ010000029.1"/>
</dbReference>
<feature type="transmembrane region" description="Helical" evidence="11">
    <location>
        <begin position="275"/>
        <end position="294"/>
    </location>
</feature>
<evidence type="ECO:0000256" key="3">
    <source>
        <dbReference type="ARBA" id="ARBA00022448"/>
    </source>
</evidence>